<keyword evidence="7 10" id="KW-0283">Flagellar rotation</keyword>
<keyword evidence="12" id="KW-0969">Cilium</keyword>
<evidence type="ECO:0000256" key="2">
    <source>
        <dbReference type="ARBA" id="ARBA00004162"/>
    </source>
</evidence>
<comment type="subcellular location">
    <subcellularLocation>
        <location evidence="2">Cell membrane</location>
        <topology evidence="2">Single-pass membrane protein</topology>
    </subcellularLocation>
</comment>
<evidence type="ECO:0000313" key="12">
    <source>
        <dbReference type="EMBL" id="MCS3919344.1"/>
    </source>
</evidence>
<evidence type="ECO:0000256" key="4">
    <source>
        <dbReference type="ARBA" id="ARBA00022475"/>
    </source>
</evidence>
<keyword evidence="13" id="KW-1185">Reference proteome</keyword>
<keyword evidence="8" id="KW-1133">Transmembrane helix</keyword>
<comment type="function">
    <text evidence="1 10">Controls the rotational direction of flagella during chemotaxis.</text>
</comment>
<feature type="region of interest" description="Disordered" evidence="11">
    <location>
        <begin position="96"/>
        <end position="123"/>
    </location>
</feature>
<accession>A0ABT2ENS5</accession>
<name>A0ABT2ENS5_9BACT</name>
<dbReference type="PANTHER" id="PTHR35091">
    <property type="entry name" value="FLAGELLAR PROTEIN FLIL"/>
    <property type="match status" value="1"/>
</dbReference>
<dbReference type="Pfam" id="PF03748">
    <property type="entry name" value="FliL"/>
    <property type="match status" value="1"/>
</dbReference>
<protein>
    <recommendedName>
        <fullName evidence="10">Flagellar protein FliL</fullName>
    </recommendedName>
</protein>
<dbReference type="InterPro" id="IPR005503">
    <property type="entry name" value="FliL"/>
</dbReference>
<comment type="similarity">
    <text evidence="3 10">Belongs to the FliL family.</text>
</comment>
<sequence length="191" mass="20703">MVSRTRFGMRKISRSGRLPFFIVLAAALAAGAAAAGVSTLLMKRVVTNEPEKSKKVEVVPVTFMYPLGEQIVNLVEPGRFLKVGIELEVLAKGSPEEGEKALANHSSGGHGEGNESSPPLPPVAAATKAELDKKRAKILDAVLSELSSSSFRQLLTPQGKRELKERIKRAVNRFLESGEVQEVYFTTFLAQ</sequence>
<dbReference type="RefSeq" id="WP_259095688.1">
    <property type="nucleotide sequence ID" value="NZ_CP130454.1"/>
</dbReference>
<evidence type="ECO:0000256" key="3">
    <source>
        <dbReference type="ARBA" id="ARBA00008281"/>
    </source>
</evidence>
<dbReference type="EMBL" id="JANUCP010000003">
    <property type="protein sequence ID" value="MCS3919344.1"/>
    <property type="molecule type" value="Genomic_DNA"/>
</dbReference>
<keyword evidence="4 10" id="KW-1003">Cell membrane</keyword>
<evidence type="ECO:0000256" key="7">
    <source>
        <dbReference type="ARBA" id="ARBA00022779"/>
    </source>
</evidence>
<evidence type="ECO:0000256" key="1">
    <source>
        <dbReference type="ARBA" id="ARBA00002254"/>
    </source>
</evidence>
<keyword evidence="12" id="KW-0282">Flagellum</keyword>
<keyword evidence="12" id="KW-0966">Cell projection</keyword>
<organism evidence="12 13">
    <name type="scientific">Candidatus Fervidibacter sacchari</name>
    <dbReference type="NCBI Taxonomy" id="1448929"/>
    <lineage>
        <taxon>Bacteria</taxon>
        <taxon>Candidatus Fervidibacterota</taxon>
        <taxon>Candidatus Fervidibacter</taxon>
    </lineage>
</organism>
<reference evidence="12 13" key="1">
    <citation type="submission" date="2022-08" db="EMBL/GenBank/DDBJ databases">
        <title>Bacterial and archaeal communities from various locations to study Microbial Dark Matter (Phase II).</title>
        <authorList>
            <person name="Stepanauskas R."/>
        </authorList>
    </citation>
    <scope>NUCLEOTIDE SEQUENCE [LARGE SCALE GENOMIC DNA]</scope>
    <source>
        <strain evidence="12 13">PD1</strain>
    </source>
</reference>
<gene>
    <name evidence="12" type="ORF">M2350_001757</name>
</gene>
<evidence type="ECO:0000256" key="6">
    <source>
        <dbReference type="ARBA" id="ARBA00022692"/>
    </source>
</evidence>
<dbReference type="PANTHER" id="PTHR35091:SF2">
    <property type="entry name" value="FLAGELLAR PROTEIN FLIL"/>
    <property type="match status" value="1"/>
</dbReference>
<keyword evidence="9 10" id="KW-0472">Membrane</keyword>
<keyword evidence="6" id="KW-0812">Transmembrane</keyword>
<evidence type="ECO:0000256" key="9">
    <source>
        <dbReference type="ARBA" id="ARBA00023136"/>
    </source>
</evidence>
<dbReference type="Proteomes" id="UP001204798">
    <property type="component" value="Unassembled WGS sequence"/>
</dbReference>
<evidence type="ECO:0000256" key="5">
    <source>
        <dbReference type="ARBA" id="ARBA00022500"/>
    </source>
</evidence>
<evidence type="ECO:0000256" key="11">
    <source>
        <dbReference type="SAM" id="MobiDB-lite"/>
    </source>
</evidence>
<keyword evidence="5 10" id="KW-0145">Chemotaxis</keyword>
<evidence type="ECO:0000313" key="13">
    <source>
        <dbReference type="Proteomes" id="UP001204798"/>
    </source>
</evidence>
<evidence type="ECO:0000256" key="10">
    <source>
        <dbReference type="RuleBase" id="RU364125"/>
    </source>
</evidence>
<evidence type="ECO:0000256" key="8">
    <source>
        <dbReference type="ARBA" id="ARBA00022989"/>
    </source>
</evidence>
<proteinExistence type="inferred from homology"/>
<comment type="caution">
    <text evidence="12">The sequence shown here is derived from an EMBL/GenBank/DDBJ whole genome shotgun (WGS) entry which is preliminary data.</text>
</comment>